<evidence type="ECO:0000313" key="3">
    <source>
        <dbReference type="EMBL" id="EKC53194.1"/>
    </source>
</evidence>
<sequence>MPDFTCRLKQFRLAKGLTQEQLASAVGVRRETIMRLEKAQYNPSLKLAVDISRTVEAPIEEIFILSKAVTTIHSLKLWKENLYDYLQ</sequence>
<dbReference type="PANTHER" id="PTHR46558:SF7">
    <property type="entry name" value="TRANSCRIPTIONAL REGULATOR"/>
    <property type="match status" value="1"/>
</dbReference>
<dbReference type="Gene3D" id="1.10.260.40">
    <property type="entry name" value="lambda repressor-like DNA-binding domains"/>
    <property type="match status" value="1"/>
</dbReference>
<protein>
    <submittedName>
        <fullName evidence="3">Transcriptional regulator</fullName>
    </submittedName>
</protein>
<dbReference type="InterPro" id="IPR010982">
    <property type="entry name" value="Lambda_DNA-bd_dom_sf"/>
</dbReference>
<dbReference type="Pfam" id="PF01381">
    <property type="entry name" value="HTH_3"/>
    <property type="match status" value="1"/>
</dbReference>
<dbReference type="GO" id="GO:0003677">
    <property type="term" value="F:DNA binding"/>
    <property type="evidence" value="ECO:0007669"/>
    <property type="project" value="UniProtKB-KW"/>
</dbReference>
<dbReference type="SUPFAM" id="SSF47413">
    <property type="entry name" value="lambda repressor-like DNA-binding domains"/>
    <property type="match status" value="1"/>
</dbReference>
<reference evidence="3" key="1">
    <citation type="journal article" date="2013" name="Environ. Microbiol.">
        <title>Microbiota from the distal guts of lean and obese adolescents exhibit partial functional redundancy besides clear differences in community structure.</title>
        <authorList>
            <person name="Ferrer M."/>
            <person name="Ruiz A."/>
            <person name="Lanza F."/>
            <person name="Haange S.B."/>
            <person name="Oberbach A."/>
            <person name="Till H."/>
            <person name="Bargiela R."/>
            <person name="Campoy C."/>
            <person name="Segura M.T."/>
            <person name="Richter M."/>
            <person name="von Bergen M."/>
            <person name="Seifert J."/>
            <person name="Suarez A."/>
        </authorList>
    </citation>
    <scope>NUCLEOTIDE SEQUENCE</scope>
</reference>
<organism evidence="3">
    <name type="scientific">human gut metagenome</name>
    <dbReference type="NCBI Taxonomy" id="408170"/>
    <lineage>
        <taxon>unclassified sequences</taxon>
        <taxon>metagenomes</taxon>
        <taxon>organismal metagenomes</taxon>
    </lineage>
</organism>
<dbReference type="SMART" id="SM00530">
    <property type="entry name" value="HTH_XRE"/>
    <property type="match status" value="1"/>
</dbReference>
<accession>K1SCN2</accession>
<evidence type="ECO:0000256" key="1">
    <source>
        <dbReference type="ARBA" id="ARBA00023125"/>
    </source>
</evidence>
<dbReference type="EMBL" id="AJWY01011278">
    <property type="protein sequence ID" value="EKC53194.1"/>
    <property type="molecule type" value="Genomic_DNA"/>
</dbReference>
<gene>
    <name evidence="3" type="ORF">LEA_16500</name>
</gene>
<dbReference type="InterPro" id="IPR001387">
    <property type="entry name" value="Cro/C1-type_HTH"/>
</dbReference>
<dbReference type="PROSITE" id="PS50943">
    <property type="entry name" value="HTH_CROC1"/>
    <property type="match status" value="1"/>
</dbReference>
<proteinExistence type="predicted"/>
<dbReference type="PANTHER" id="PTHR46558">
    <property type="entry name" value="TRACRIPTIONAL REGULATORY PROTEIN-RELATED-RELATED"/>
    <property type="match status" value="1"/>
</dbReference>
<feature type="domain" description="HTH cro/C1-type" evidence="2">
    <location>
        <begin position="8"/>
        <end position="62"/>
    </location>
</feature>
<name>K1SCN2_9ZZZZ</name>
<dbReference type="AlphaFoldDB" id="K1SCN2"/>
<keyword evidence="1" id="KW-0238">DNA-binding</keyword>
<dbReference type="CDD" id="cd00093">
    <property type="entry name" value="HTH_XRE"/>
    <property type="match status" value="1"/>
</dbReference>
<comment type="caution">
    <text evidence="3">The sequence shown here is derived from an EMBL/GenBank/DDBJ whole genome shotgun (WGS) entry which is preliminary data.</text>
</comment>
<evidence type="ECO:0000259" key="2">
    <source>
        <dbReference type="PROSITE" id="PS50943"/>
    </source>
</evidence>